<proteinExistence type="predicted"/>
<dbReference type="EMBL" id="CACVBM020001293">
    <property type="protein sequence ID" value="CAA7044095.1"/>
    <property type="molecule type" value="Genomic_DNA"/>
</dbReference>
<evidence type="ECO:0000313" key="1">
    <source>
        <dbReference type="EMBL" id="CAA7044095.1"/>
    </source>
</evidence>
<reference evidence="1" key="1">
    <citation type="submission" date="2020-01" db="EMBL/GenBank/DDBJ databases">
        <authorList>
            <person name="Mishra B."/>
        </authorList>
    </citation>
    <scope>NUCLEOTIDE SEQUENCE [LARGE SCALE GENOMIC DNA]</scope>
</reference>
<evidence type="ECO:0000313" key="2">
    <source>
        <dbReference type="Proteomes" id="UP000467841"/>
    </source>
</evidence>
<accession>A0A6D2K737</accession>
<dbReference type="AlphaFoldDB" id="A0A6D2K737"/>
<organism evidence="1 2">
    <name type="scientific">Microthlaspi erraticum</name>
    <dbReference type="NCBI Taxonomy" id="1685480"/>
    <lineage>
        <taxon>Eukaryota</taxon>
        <taxon>Viridiplantae</taxon>
        <taxon>Streptophyta</taxon>
        <taxon>Embryophyta</taxon>
        <taxon>Tracheophyta</taxon>
        <taxon>Spermatophyta</taxon>
        <taxon>Magnoliopsida</taxon>
        <taxon>eudicotyledons</taxon>
        <taxon>Gunneridae</taxon>
        <taxon>Pentapetalae</taxon>
        <taxon>rosids</taxon>
        <taxon>malvids</taxon>
        <taxon>Brassicales</taxon>
        <taxon>Brassicaceae</taxon>
        <taxon>Coluteocarpeae</taxon>
        <taxon>Microthlaspi</taxon>
    </lineage>
</organism>
<name>A0A6D2K737_9BRAS</name>
<comment type="caution">
    <text evidence="1">The sequence shown here is derived from an EMBL/GenBank/DDBJ whole genome shotgun (WGS) entry which is preliminary data.</text>
</comment>
<keyword evidence="2" id="KW-1185">Reference proteome</keyword>
<sequence>MIAMRRQRYASPEEQSAHICQALAEHMRGEALTWFGSFQTDSIDSFDDLAVALLKRYLCFALNDLVLRKSDDDMIDHLGKFGFSCKFGIARIIKPGVYQLEENLGSTSKRLWSSKELCKFYD</sequence>
<dbReference type="OrthoDB" id="1744372at2759"/>
<gene>
    <name evidence="1" type="ORF">MERR_LOCUS31330</name>
</gene>
<protein>
    <recommendedName>
        <fullName evidence="3">Retrotransposon gag domain-containing protein</fullName>
    </recommendedName>
</protein>
<evidence type="ECO:0008006" key="3">
    <source>
        <dbReference type="Google" id="ProtNLM"/>
    </source>
</evidence>
<dbReference type="Proteomes" id="UP000467841">
    <property type="component" value="Unassembled WGS sequence"/>
</dbReference>